<dbReference type="OrthoDB" id="2656488at2"/>
<proteinExistence type="predicted"/>
<sequence length="319" mass="35076">MAHTKGFSVRIFIPSGEPEGLRIIEKSNWTGQGLVFPRAQYAEARKRPEVGRTGVYVLWGPSETGQLPRVYIGEGDVVLPRLDQHARQKDFWTHAAVFTSKDQNLNKAHVQYLEARLVELAAAAKRAELDNGNIPQRPNLSEADVADAEGFLGDLLLCLPVVGVNLFEKAVADALRSDRDLLFLRSKGIEARGLDSSEGFVVLAGSRAARATVPSCHPYLIELRKSLIDKGVLVTDGETYRLSQDYTFNSPSTAAGVMLGRSSNGRAEWKDSKGRSLKEGLNNPLCRPDCGIVAPAWRRFRAGFRPCRAVFGGFPRLTD</sequence>
<dbReference type="Proteomes" id="UP000717981">
    <property type="component" value="Unassembled WGS sequence"/>
</dbReference>
<feature type="non-terminal residue" evidence="2">
    <location>
        <position position="319"/>
    </location>
</feature>
<evidence type="ECO:0000313" key="2">
    <source>
        <dbReference type="EMBL" id="KAF1689735.1"/>
    </source>
</evidence>
<reference evidence="2" key="1">
    <citation type="submission" date="2017-10" db="EMBL/GenBank/DDBJ databases">
        <title>Whole genome sequencing of members of genus Pseudoxanthomonas.</title>
        <authorList>
            <person name="Kumar S."/>
            <person name="Bansal K."/>
            <person name="Kaur A."/>
            <person name="Patil P."/>
            <person name="Sharma S."/>
            <person name="Patil P.B."/>
        </authorList>
    </citation>
    <scope>NUCLEOTIDE SEQUENCE</scope>
    <source>
        <strain evidence="2">DSM 22914</strain>
    </source>
</reference>
<dbReference type="RefSeq" id="WP_162123924.1">
    <property type="nucleotide sequence ID" value="NZ_PDWK01000016.1"/>
</dbReference>
<dbReference type="CDD" id="cd10447">
    <property type="entry name" value="GIY-YIG_unchar_2"/>
    <property type="match status" value="1"/>
</dbReference>
<dbReference type="InterPro" id="IPR025579">
    <property type="entry name" value="DUF4357"/>
</dbReference>
<accession>A0A921P4V9</accession>
<organism evidence="2 3">
    <name type="scientific">Pseudoxanthomonas taiwanensis</name>
    <dbReference type="NCBI Taxonomy" id="176598"/>
    <lineage>
        <taxon>Bacteria</taxon>
        <taxon>Pseudomonadati</taxon>
        <taxon>Pseudomonadota</taxon>
        <taxon>Gammaproteobacteria</taxon>
        <taxon>Lysobacterales</taxon>
        <taxon>Lysobacteraceae</taxon>
        <taxon>Pseudoxanthomonas</taxon>
    </lineage>
</organism>
<dbReference type="Pfam" id="PF14267">
    <property type="entry name" value="DUF4357"/>
    <property type="match status" value="1"/>
</dbReference>
<evidence type="ECO:0000259" key="1">
    <source>
        <dbReference type="Pfam" id="PF14267"/>
    </source>
</evidence>
<gene>
    <name evidence="2" type="ORF">CR938_04885</name>
</gene>
<evidence type="ECO:0000313" key="3">
    <source>
        <dbReference type="Proteomes" id="UP000717981"/>
    </source>
</evidence>
<name>A0A921P4V9_9GAMM</name>
<dbReference type="EMBL" id="PDWK01000016">
    <property type="protein sequence ID" value="KAF1689735.1"/>
    <property type="molecule type" value="Genomic_DNA"/>
</dbReference>
<protein>
    <recommendedName>
        <fullName evidence="1">DUF4357 domain-containing protein</fullName>
    </recommendedName>
</protein>
<feature type="domain" description="DUF4357" evidence="1">
    <location>
        <begin position="224"/>
        <end position="277"/>
    </location>
</feature>
<dbReference type="AlphaFoldDB" id="A0A921P4V9"/>
<keyword evidence="3" id="KW-1185">Reference proteome</keyword>
<comment type="caution">
    <text evidence="2">The sequence shown here is derived from an EMBL/GenBank/DDBJ whole genome shotgun (WGS) entry which is preliminary data.</text>
</comment>